<dbReference type="SMART" id="SM00667">
    <property type="entry name" value="LisH"/>
    <property type="match status" value="1"/>
</dbReference>
<dbReference type="Gene3D" id="2.130.10.10">
    <property type="entry name" value="YVTN repeat-like/Quinoprotein amine dehydrogenase"/>
    <property type="match status" value="1"/>
</dbReference>
<feature type="repeat" description="WD" evidence="7">
    <location>
        <begin position="380"/>
        <end position="425"/>
    </location>
</feature>
<feature type="repeat" description="WD" evidence="7">
    <location>
        <begin position="426"/>
        <end position="467"/>
    </location>
</feature>
<keyword evidence="5" id="KW-0804">Transcription</keyword>
<dbReference type="PROSITE" id="PS50082">
    <property type="entry name" value="WD_REPEATS_2"/>
    <property type="match status" value="6"/>
</dbReference>
<evidence type="ECO:0000313" key="9">
    <source>
        <dbReference type="EMBL" id="KNC47599.1"/>
    </source>
</evidence>
<evidence type="ECO:0000256" key="2">
    <source>
        <dbReference type="ARBA" id="ARBA00022574"/>
    </source>
</evidence>
<dbReference type="OMA" id="KWNKCGN"/>
<dbReference type="RefSeq" id="XP_013759526.1">
    <property type="nucleotide sequence ID" value="XM_013904072.1"/>
</dbReference>
<feature type="repeat" description="WD" evidence="7">
    <location>
        <begin position="338"/>
        <end position="379"/>
    </location>
</feature>
<evidence type="ECO:0000256" key="7">
    <source>
        <dbReference type="PROSITE-ProRule" id="PRU00221"/>
    </source>
</evidence>
<dbReference type="AlphaFoldDB" id="A0A0L0D5I4"/>
<dbReference type="SUPFAM" id="SSF50978">
    <property type="entry name" value="WD40 repeat-like"/>
    <property type="match status" value="1"/>
</dbReference>
<evidence type="ECO:0000256" key="8">
    <source>
        <dbReference type="SAM" id="MobiDB-lite"/>
    </source>
</evidence>
<dbReference type="PROSITE" id="PS50896">
    <property type="entry name" value="LISH"/>
    <property type="match status" value="1"/>
</dbReference>
<dbReference type="InterPro" id="IPR020472">
    <property type="entry name" value="WD40_PAC1"/>
</dbReference>
<feature type="repeat" description="WD" evidence="7">
    <location>
        <begin position="162"/>
        <end position="194"/>
    </location>
</feature>
<dbReference type="InterPro" id="IPR019775">
    <property type="entry name" value="WD40_repeat_CS"/>
</dbReference>
<evidence type="ECO:0000256" key="5">
    <source>
        <dbReference type="ARBA" id="ARBA00023163"/>
    </source>
</evidence>
<dbReference type="GeneID" id="25562287"/>
<dbReference type="InterPro" id="IPR036322">
    <property type="entry name" value="WD40_repeat_dom_sf"/>
</dbReference>
<dbReference type="GO" id="GO:0006357">
    <property type="term" value="P:regulation of transcription by RNA polymerase II"/>
    <property type="evidence" value="ECO:0007669"/>
    <property type="project" value="TreeGrafter"/>
</dbReference>
<dbReference type="Pfam" id="PF00400">
    <property type="entry name" value="WD40"/>
    <property type="match status" value="7"/>
</dbReference>
<keyword evidence="2 7" id="KW-0853">WD repeat</keyword>
<accession>A0A0L0D5I4</accession>
<sequence>MSITSDELNYLVFRYLSESGFAHTAYTFGHESLVARSNLDGSAVPPGALVSYVQKGLQYLEVETHLREDGSEIECDEPFALLMPHQCKVKKRRRRRKAGEDGGKSEGGAAEGGAGEGGAESKPAVKVEVEEDDGVAAMELTSSLPHFDIAVRPPEAEEVLAMTGHKKDVFSVAFCPKDPSLLASGSGDSTARLWVLPDELSSGLGDNAQRELRHAEKLNDVMAMAWAPDGGVLATGALDGNARLWSASGELMKTLSGHTQPIFSIEWSPSSSLVLTGSADCRAIVWDAASGAMKQEYELHSAPTLSVAWRDENVFATCSSDRSIYLCEVGNARPLVQFYGHHDEVNNIAFDPTGQLLASCSDDHTAKIWTASSETCVLDLNAHRMEIFTVAWSPLATSGAQLLATASQDSTVKIWDITAKRCLYDLTDHTDSVYSVKFSPDGRYVATGSTDATVKIWSVTDGSLVRSYSSDGGIFEVTWAPDGSRIASAHANGSVVVLDVRK</sequence>
<proteinExistence type="predicted"/>
<dbReference type="Pfam" id="PF08513">
    <property type="entry name" value="LisH"/>
    <property type="match status" value="1"/>
</dbReference>
<feature type="repeat" description="WD" evidence="7">
    <location>
        <begin position="221"/>
        <end position="246"/>
    </location>
</feature>
<evidence type="ECO:0000256" key="3">
    <source>
        <dbReference type="ARBA" id="ARBA00022737"/>
    </source>
</evidence>
<name>A0A0L0D5I4_THETB</name>
<dbReference type="OrthoDB" id="1367865at2759"/>
<keyword evidence="4" id="KW-0805">Transcription regulation</keyword>
<dbReference type="PANTHER" id="PTHR22846:SF2">
    <property type="entry name" value="F-BOX-LIKE_WD REPEAT-CONTAINING PROTEIN EBI"/>
    <property type="match status" value="1"/>
</dbReference>
<evidence type="ECO:0000256" key="4">
    <source>
        <dbReference type="ARBA" id="ARBA00023015"/>
    </source>
</evidence>
<comment type="subcellular location">
    <subcellularLocation>
        <location evidence="1">Nucleus</location>
    </subcellularLocation>
</comment>
<reference evidence="9 10" key="1">
    <citation type="submission" date="2010-05" db="EMBL/GenBank/DDBJ databases">
        <title>The Genome Sequence of Thecamonas trahens ATCC 50062.</title>
        <authorList>
            <consortium name="The Broad Institute Genome Sequencing Platform"/>
            <person name="Russ C."/>
            <person name="Cuomo C."/>
            <person name="Shea T."/>
            <person name="Young S.K."/>
            <person name="Zeng Q."/>
            <person name="Koehrsen M."/>
            <person name="Haas B."/>
            <person name="Borodovsky M."/>
            <person name="Guigo R."/>
            <person name="Alvarado L."/>
            <person name="Berlin A."/>
            <person name="Bochicchio J."/>
            <person name="Borenstein D."/>
            <person name="Chapman S."/>
            <person name="Chen Z."/>
            <person name="Freedman E."/>
            <person name="Gellesch M."/>
            <person name="Goldberg J."/>
            <person name="Griggs A."/>
            <person name="Gujja S."/>
            <person name="Heilman E."/>
            <person name="Heiman D."/>
            <person name="Hepburn T."/>
            <person name="Howarth C."/>
            <person name="Jen D."/>
            <person name="Larson L."/>
            <person name="Mehta T."/>
            <person name="Park D."/>
            <person name="Pearson M."/>
            <person name="Roberts A."/>
            <person name="Saif S."/>
            <person name="Shenoy N."/>
            <person name="Sisk P."/>
            <person name="Stolte C."/>
            <person name="Sykes S."/>
            <person name="Thomson T."/>
            <person name="Walk T."/>
            <person name="White J."/>
            <person name="Yandava C."/>
            <person name="Burger G."/>
            <person name="Gray M.W."/>
            <person name="Holland P.W.H."/>
            <person name="King N."/>
            <person name="Lang F.B.F."/>
            <person name="Roger A.J."/>
            <person name="Ruiz-Trillo I."/>
            <person name="Lander E."/>
            <person name="Nusbaum C."/>
        </authorList>
    </citation>
    <scope>NUCLEOTIDE SEQUENCE [LARGE SCALE GENOMIC DNA]</scope>
    <source>
        <strain evidence="9 10">ATCC 50062</strain>
    </source>
</reference>
<dbReference type="InterPro" id="IPR015943">
    <property type="entry name" value="WD40/YVTN_repeat-like_dom_sf"/>
</dbReference>
<gene>
    <name evidence="9" type="ORF">AMSG_02624</name>
</gene>
<dbReference type="PANTHER" id="PTHR22846">
    <property type="entry name" value="WD40 REPEAT PROTEIN"/>
    <property type="match status" value="1"/>
</dbReference>
<evidence type="ECO:0000256" key="6">
    <source>
        <dbReference type="ARBA" id="ARBA00023242"/>
    </source>
</evidence>
<dbReference type="Proteomes" id="UP000054408">
    <property type="component" value="Unassembled WGS sequence"/>
</dbReference>
<organism evidence="9 10">
    <name type="scientific">Thecamonas trahens ATCC 50062</name>
    <dbReference type="NCBI Taxonomy" id="461836"/>
    <lineage>
        <taxon>Eukaryota</taxon>
        <taxon>Apusozoa</taxon>
        <taxon>Apusomonadida</taxon>
        <taxon>Apusomonadidae</taxon>
        <taxon>Thecamonas</taxon>
    </lineage>
</organism>
<keyword evidence="10" id="KW-1185">Reference proteome</keyword>
<feature type="repeat" description="WD" evidence="7">
    <location>
        <begin position="255"/>
        <end position="296"/>
    </location>
</feature>
<dbReference type="FunFam" id="1.20.960.30:FF:000001">
    <property type="entry name" value="F-box-like/WD repeat-containing protein TBL1XR1"/>
    <property type="match status" value="1"/>
</dbReference>
<feature type="compositionally biased region" description="Gly residues" evidence="8">
    <location>
        <begin position="105"/>
        <end position="118"/>
    </location>
</feature>
<dbReference type="InterPro" id="IPR045183">
    <property type="entry name" value="Ebi-like"/>
</dbReference>
<dbReference type="Gene3D" id="1.20.960.30">
    <property type="match status" value="1"/>
</dbReference>
<dbReference type="EMBL" id="GL349447">
    <property type="protein sequence ID" value="KNC47599.1"/>
    <property type="molecule type" value="Genomic_DNA"/>
</dbReference>
<keyword evidence="3" id="KW-0677">Repeat</keyword>
<dbReference type="InterPro" id="IPR001680">
    <property type="entry name" value="WD40_rpt"/>
</dbReference>
<keyword evidence="6" id="KW-0539">Nucleus</keyword>
<dbReference type="FunFam" id="2.130.10.10:FF:000218">
    <property type="entry name" value="WD40 repeat-containing protein HOS15"/>
    <property type="match status" value="1"/>
</dbReference>
<feature type="region of interest" description="Disordered" evidence="8">
    <location>
        <begin position="91"/>
        <end position="125"/>
    </location>
</feature>
<dbReference type="GO" id="GO:0003714">
    <property type="term" value="F:transcription corepressor activity"/>
    <property type="evidence" value="ECO:0007669"/>
    <property type="project" value="InterPro"/>
</dbReference>
<dbReference type="InterPro" id="IPR006594">
    <property type="entry name" value="LisH"/>
</dbReference>
<dbReference type="eggNOG" id="KOG0273">
    <property type="taxonomic scope" value="Eukaryota"/>
</dbReference>
<evidence type="ECO:0000313" key="10">
    <source>
        <dbReference type="Proteomes" id="UP000054408"/>
    </source>
</evidence>
<protein>
    <submittedName>
        <fullName evidence="9">Uncharacterized protein</fullName>
    </submittedName>
</protein>
<dbReference type="PRINTS" id="PR00320">
    <property type="entry name" value="GPROTEINBRPT"/>
</dbReference>
<dbReference type="GO" id="GO:0000118">
    <property type="term" value="C:histone deacetylase complex"/>
    <property type="evidence" value="ECO:0007669"/>
    <property type="project" value="TreeGrafter"/>
</dbReference>
<dbReference type="PROSITE" id="PS00678">
    <property type="entry name" value="WD_REPEATS_1"/>
    <property type="match status" value="2"/>
</dbReference>
<evidence type="ECO:0000256" key="1">
    <source>
        <dbReference type="ARBA" id="ARBA00004123"/>
    </source>
</evidence>
<dbReference type="PROSITE" id="PS50294">
    <property type="entry name" value="WD_REPEATS_REGION"/>
    <property type="match status" value="6"/>
</dbReference>
<dbReference type="SMART" id="SM00320">
    <property type="entry name" value="WD40"/>
    <property type="match status" value="8"/>
</dbReference>
<dbReference type="CDD" id="cd00200">
    <property type="entry name" value="WD40"/>
    <property type="match status" value="1"/>
</dbReference>
<dbReference type="STRING" id="461836.A0A0L0D5I4"/>